<evidence type="ECO:0000313" key="2">
    <source>
        <dbReference type="EMBL" id="RXG22711.1"/>
    </source>
</evidence>
<sequence length="100" mass="10949">MANCPNCNSKLATQKIVKSFLSLKSYPPIVCKSCKMILSHKINNRLYGGLAAILGISVGLLYINLNNLNVENILIGIILAGISLVLSSIFITNFLHFEKQ</sequence>
<keyword evidence="3" id="KW-1185">Reference proteome</keyword>
<feature type="transmembrane region" description="Helical" evidence="1">
    <location>
        <begin position="75"/>
        <end position="95"/>
    </location>
</feature>
<dbReference type="AlphaFoldDB" id="A0A4Q0P871"/>
<proteinExistence type="predicted"/>
<comment type="caution">
    <text evidence="2">The sequence shown here is derived from an EMBL/GenBank/DDBJ whole genome shotgun (WGS) entry which is preliminary data.</text>
</comment>
<protein>
    <submittedName>
        <fullName evidence="2">CXXC-20-CXXC protein</fullName>
    </submittedName>
</protein>
<evidence type="ECO:0000256" key="1">
    <source>
        <dbReference type="SAM" id="Phobius"/>
    </source>
</evidence>
<name>A0A4Q0P871_9FLAO</name>
<keyword evidence="1" id="KW-1133">Transmembrane helix</keyword>
<accession>A0A4Q0P871</accession>
<keyword evidence="1" id="KW-0472">Membrane</keyword>
<dbReference type="EMBL" id="QOVM01000003">
    <property type="protein sequence ID" value="RXG22711.1"/>
    <property type="molecule type" value="Genomic_DNA"/>
</dbReference>
<reference evidence="2 3" key="1">
    <citation type="submission" date="2018-07" db="EMBL/GenBank/DDBJ databases">
        <title>Leeuwenhoekiella genomics.</title>
        <authorList>
            <person name="Tahon G."/>
            <person name="Willems A."/>
        </authorList>
    </citation>
    <scope>NUCLEOTIDE SEQUENCE [LARGE SCALE GENOMIC DNA]</scope>
    <source>
        <strain evidence="2 3">LMG 22550</strain>
    </source>
</reference>
<dbReference type="Proteomes" id="UP000289238">
    <property type="component" value="Unassembled WGS sequence"/>
</dbReference>
<evidence type="ECO:0000313" key="3">
    <source>
        <dbReference type="Proteomes" id="UP000289238"/>
    </source>
</evidence>
<organism evidence="2 3">
    <name type="scientific">Leeuwenhoekiella aequorea</name>
    <dbReference type="NCBI Taxonomy" id="283736"/>
    <lineage>
        <taxon>Bacteria</taxon>
        <taxon>Pseudomonadati</taxon>
        <taxon>Bacteroidota</taxon>
        <taxon>Flavobacteriia</taxon>
        <taxon>Flavobacteriales</taxon>
        <taxon>Flavobacteriaceae</taxon>
        <taxon>Leeuwenhoekiella</taxon>
    </lineage>
</organism>
<gene>
    <name evidence="2" type="ORF">DSM00_1813</name>
</gene>
<keyword evidence="1" id="KW-0812">Transmembrane</keyword>
<feature type="transmembrane region" description="Helical" evidence="1">
    <location>
        <begin position="46"/>
        <end position="63"/>
    </location>
</feature>